<dbReference type="SMART" id="SM00947">
    <property type="entry name" value="Pro_CA"/>
    <property type="match status" value="1"/>
</dbReference>
<feature type="binding site" evidence="7">
    <location>
        <position position="22"/>
    </location>
    <ligand>
        <name>Zn(2+)</name>
        <dbReference type="ChEBI" id="CHEBI:29105"/>
    </ligand>
</feature>
<dbReference type="InterPro" id="IPR036874">
    <property type="entry name" value="Carbonic_anhydrase_sf"/>
</dbReference>
<dbReference type="Proteomes" id="UP000471409">
    <property type="component" value="Unassembled WGS sequence"/>
</dbReference>
<dbReference type="AlphaFoldDB" id="A0A6P0DTK6"/>
<dbReference type="PROSITE" id="PS00705">
    <property type="entry name" value="PROK_CO2_ANHYDRASE_2"/>
    <property type="match status" value="1"/>
</dbReference>
<evidence type="ECO:0000256" key="4">
    <source>
        <dbReference type="ARBA" id="ARBA00022833"/>
    </source>
</evidence>
<dbReference type="InterPro" id="IPR001765">
    <property type="entry name" value="Carbonic_anhydrase"/>
</dbReference>
<feature type="non-terminal residue" evidence="9">
    <location>
        <position position="1"/>
    </location>
</feature>
<evidence type="ECO:0000256" key="7">
    <source>
        <dbReference type="PIRSR" id="PIRSR601765-1"/>
    </source>
</evidence>
<evidence type="ECO:0000256" key="5">
    <source>
        <dbReference type="ARBA" id="ARBA00023239"/>
    </source>
</evidence>
<evidence type="ECO:0000256" key="2">
    <source>
        <dbReference type="ARBA" id="ARBA00012925"/>
    </source>
</evidence>
<feature type="binding site" evidence="7">
    <location>
        <position position="19"/>
    </location>
    <ligand>
        <name>Zn(2+)</name>
        <dbReference type="ChEBI" id="CHEBI:29105"/>
    </ligand>
</feature>
<comment type="cofactor">
    <cofactor evidence="7">
        <name>Zn(2+)</name>
        <dbReference type="ChEBI" id="CHEBI:29105"/>
    </cofactor>
    <text evidence="7">Binds 1 zinc ion per subunit.</text>
</comment>
<evidence type="ECO:0000313" key="9">
    <source>
        <dbReference type="EMBL" id="NEK55021.1"/>
    </source>
</evidence>
<keyword evidence="4 7" id="KW-0862">Zinc</keyword>
<dbReference type="PANTHER" id="PTHR11002">
    <property type="entry name" value="CARBONIC ANHYDRASE"/>
    <property type="match status" value="1"/>
</dbReference>
<gene>
    <name evidence="9" type="ORF">GUK36_37910</name>
</gene>
<organism evidence="9 10">
    <name type="scientific">Rhizobium leguminosarum</name>
    <dbReference type="NCBI Taxonomy" id="384"/>
    <lineage>
        <taxon>Bacteria</taxon>
        <taxon>Pseudomonadati</taxon>
        <taxon>Pseudomonadota</taxon>
        <taxon>Alphaproteobacteria</taxon>
        <taxon>Hyphomicrobiales</taxon>
        <taxon>Rhizobiaceae</taxon>
        <taxon>Rhizobium/Agrobacterium group</taxon>
        <taxon>Rhizobium</taxon>
    </lineage>
</organism>
<evidence type="ECO:0000256" key="3">
    <source>
        <dbReference type="ARBA" id="ARBA00022723"/>
    </source>
</evidence>
<sequence>AIEYAILALGVSDIVVCGHSDCGAMKGLCHPETLEPMPNVAAWLRHSHAAYSIVCQAYPDDLSEADRVRAVAMENVVVQLDHLKTHPSVAAKLATNDITLHGWFFDIGTGEVQVYDGVLARFTEVQEGEPLPVAFTGRGHPHVMPRIAAALAGE</sequence>
<evidence type="ECO:0000256" key="8">
    <source>
        <dbReference type="RuleBase" id="RU003956"/>
    </source>
</evidence>
<comment type="similarity">
    <text evidence="1 8">Belongs to the beta-class carbonic anhydrase family.</text>
</comment>
<dbReference type="PANTHER" id="PTHR11002:SF76">
    <property type="entry name" value="CARBONIC ANHYDRASE"/>
    <property type="match status" value="1"/>
</dbReference>
<dbReference type="GO" id="GO:0004089">
    <property type="term" value="F:carbonate dehydratase activity"/>
    <property type="evidence" value="ECO:0007669"/>
    <property type="project" value="UniProtKB-UniRule"/>
</dbReference>
<comment type="function">
    <text evidence="8">Reversible hydration of carbon dioxide.</text>
</comment>
<dbReference type="SUPFAM" id="SSF53056">
    <property type="entry name" value="beta-carbonic anhydrase, cab"/>
    <property type="match status" value="1"/>
</dbReference>
<dbReference type="EMBL" id="WXXP01000167">
    <property type="protein sequence ID" value="NEK55021.1"/>
    <property type="molecule type" value="Genomic_DNA"/>
</dbReference>
<dbReference type="Pfam" id="PF00484">
    <property type="entry name" value="Pro_CA"/>
    <property type="match status" value="1"/>
</dbReference>
<evidence type="ECO:0000256" key="1">
    <source>
        <dbReference type="ARBA" id="ARBA00006217"/>
    </source>
</evidence>
<dbReference type="GO" id="GO:0008270">
    <property type="term" value="F:zinc ion binding"/>
    <property type="evidence" value="ECO:0007669"/>
    <property type="project" value="UniProtKB-UniRule"/>
</dbReference>
<accession>A0A6P0DTK6</accession>
<evidence type="ECO:0000313" key="10">
    <source>
        <dbReference type="Proteomes" id="UP000471409"/>
    </source>
</evidence>
<dbReference type="EC" id="4.2.1.1" evidence="2 8"/>
<dbReference type="RefSeq" id="WP_164000797.1">
    <property type="nucleotide sequence ID" value="NZ_WXXP01000167.1"/>
</dbReference>
<comment type="catalytic activity">
    <reaction evidence="6 8">
        <text>hydrogencarbonate + H(+) = CO2 + H2O</text>
        <dbReference type="Rhea" id="RHEA:10748"/>
        <dbReference type="ChEBI" id="CHEBI:15377"/>
        <dbReference type="ChEBI" id="CHEBI:15378"/>
        <dbReference type="ChEBI" id="CHEBI:16526"/>
        <dbReference type="ChEBI" id="CHEBI:17544"/>
        <dbReference type="EC" id="4.2.1.1"/>
    </reaction>
</comment>
<reference evidence="9 10" key="1">
    <citation type="submission" date="2020-01" db="EMBL/GenBank/DDBJ databases">
        <title>Rhizobium genotypes associated with high levels of biological nitrogen fixation by grain legumes in a temperate-maritime cropping system.</title>
        <authorList>
            <person name="Maluk M."/>
            <person name="Francesc Ferrando Molina F."/>
            <person name="Lopez Del Egido L."/>
            <person name="Lafos M."/>
            <person name="Langarica-Fuentes A."/>
            <person name="Gebre Yohannes G."/>
            <person name="Young M.W."/>
            <person name="Martin P."/>
            <person name="Gantlett R."/>
            <person name="Kenicer G."/>
            <person name="Hawes C."/>
            <person name="Begg G.S."/>
            <person name="Quilliam R.S."/>
            <person name="Squire G.R."/>
            <person name="Poole P.S."/>
            <person name="Young P.W."/>
            <person name="Iannetta P.M."/>
            <person name="James E.K."/>
        </authorList>
    </citation>
    <scope>NUCLEOTIDE SEQUENCE [LARGE SCALE GENOMIC DNA]</scope>
    <source>
        <strain evidence="9 10">JHI944</strain>
    </source>
</reference>
<evidence type="ECO:0000256" key="6">
    <source>
        <dbReference type="ARBA" id="ARBA00048348"/>
    </source>
</evidence>
<keyword evidence="5 8" id="KW-0456">Lyase</keyword>
<proteinExistence type="inferred from homology"/>
<comment type="caution">
    <text evidence="9">The sequence shown here is derived from an EMBL/GenBank/DDBJ whole genome shotgun (WGS) entry which is preliminary data.</text>
</comment>
<name>A0A6P0DTK6_RHILE</name>
<dbReference type="GO" id="GO:0015976">
    <property type="term" value="P:carbon utilization"/>
    <property type="evidence" value="ECO:0007669"/>
    <property type="project" value="InterPro"/>
</dbReference>
<keyword evidence="3 7" id="KW-0479">Metal-binding</keyword>
<dbReference type="InterPro" id="IPR015892">
    <property type="entry name" value="Carbonic_anhydrase_CS"/>
</dbReference>
<protein>
    <recommendedName>
        <fullName evidence="2 8">Carbonic anhydrase</fullName>
        <ecNumber evidence="2 8">4.2.1.1</ecNumber>
    </recommendedName>
    <alternativeName>
        <fullName evidence="8">Carbonate dehydratase</fullName>
    </alternativeName>
</protein>
<dbReference type="Gene3D" id="3.40.1050.10">
    <property type="entry name" value="Carbonic anhydrase"/>
    <property type="match status" value="1"/>
</dbReference>